<dbReference type="InterPro" id="IPR013718">
    <property type="entry name" value="COQ9_C"/>
</dbReference>
<keyword evidence="3" id="KW-0831">Ubiquinone biosynthesis</keyword>
<proteinExistence type="inferred from homology"/>
<dbReference type="AlphaFoldDB" id="A0A7C9M7W9"/>
<evidence type="ECO:0000259" key="7">
    <source>
        <dbReference type="Pfam" id="PF08511"/>
    </source>
</evidence>
<evidence type="ECO:0000256" key="3">
    <source>
        <dbReference type="ARBA" id="ARBA00022688"/>
    </source>
</evidence>
<evidence type="ECO:0000256" key="2">
    <source>
        <dbReference type="ARBA" id="ARBA00010766"/>
    </source>
</evidence>
<dbReference type="GO" id="GO:0006744">
    <property type="term" value="P:ubiquinone biosynthetic process"/>
    <property type="evidence" value="ECO:0007669"/>
    <property type="project" value="UniProtKB-KW"/>
</dbReference>
<comment type="function">
    <text evidence="6">Membrane-associated protein that warps the membrane surface to access and bind aromatic isoprenes with high specificity, including ubiquinone (CoQ) isoprene intermediates and presents them directly to COQ7, therefore facilitating the COQ7-mediated hydroxylase step. Participates in the biosynthesis of coenzyme Q, also named ubiquinone, an essential lipid-soluble electron transporter for aerobic cellular respiration.</text>
</comment>
<evidence type="ECO:0000256" key="5">
    <source>
        <dbReference type="ARBA" id="ARBA00023121"/>
    </source>
</evidence>
<evidence type="ECO:0000313" key="8">
    <source>
        <dbReference type="EMBL" id="MTJ03881.1"/>
    </source>
</evidence>
<evidence type="ECO:0000256" key="4">
    <source>
        <dbReference type="ARBA" id="ARBA00022946"/>
    </source>
</evidence>
<reference evidence="8 9" key="1">
    <citation type="submission" date="2019-06" db="EMBL/GenBank/DDBJ databases">
        <title>Enrichment of Autotrophic Halophilic Microorganisms from Red Sea Brine Pool Using Microbial Electrosynthesis System.</title>
        <authorList>
            <person name="Alqahtani M.F."/>
            <person name="Bajracharya S."/>
            <person name="Katuri K.P."/>
            <person name="Ali M."/>
            <person name="Saikaly P.E."/>
        </authorList>
    </citation>
    <scope>NUCLEOTIDE SEQUENCE [LARGE SCALE GENOMIC DNA]</scope>
    <source>
        <strain evidence="8">MES6</strain>
    </source>
</reference>
<feature type="domain" description="COQ9 C-terminal" evidence="7">
    <location>
        <begin position="112"/>
        <end position="182"/>
    </location>
</feature>
<dbReference type="Proteomes" id="UP000483078">
    <property type="component" value="Unassembled WGS sequence"/>
</dbReference>
<organism evidence="8 9">
    <name type="scientific">Sediminimonas qiaohouensis</name>
    <dbReference type="NCBI Taxonomy" id="552061"/>
    <lineage>
        <taxon>Bacteria</taxon>
        <taxon>Pseudomonadati</taxon>
        <taxon>Pseudomonadota</taxon>
        <taxon>Alphaproteobacteria</taxon>
        <taxon>Rhodobacterales</taxon>
        <taxon>Roseobacteraceae</taxon>
        <taxon>Sediminimonas</taxon>
    </lineage>
</organism>
<dbReference type="RefSeq" id="WP_026757115.1">
    <property type="nucleotide sequence ID" value="NZ_VENJ01000005.1"/>
</dbReference>
<comment type="caution">
    <text evidence="8">The sequence shown here is derived from an EMBL/GenBank/DDBJ whole genome shotgun (WGS) entry which is preliminary data.</text>
</comment>
<dbReference type="GO" id="GO:0008289">
    <property type="term" value="F:lipid binding"/>
    <property type="evidence" value="ECO:0007669"/>
    <property type="project" value="UniProtKB-KW"/>
</dbReference>
<comment type="pathway">
    <text evidence="1">Cofactor biosynthesis; ubiquinone biosynthesis.</text>
</comment>
<evidence type="ECO:0000313" key="9">
    <source>
        <dbReference type="Proteomes" id="UP000483078"/>
    </source>
</evidence>
<accession>A0A7C9M7W9</accession>
<dbReference type="Gene3D" id="1.10.357.10">
    <property type="entry name" value="Tetracycline Repressor, domain 2"/>
    <property type="match status" value="1"/>
</dbReference>
<name>A0A7C9M7W9_9RHOB</name>
<dbReference type="PANTHER" id="PTHR21427">
    <property type="entry name" value="UBIQUINONE BIOSYNTHESIS PROTEIN COQ9, MITOCHONDRIAL"/>
    <property type="match status" value="1"/>
</dbReference>
<dbReference type="NCBIfam" id="TIGR02396">
    <property type="entry name" value="diverge_rpsU"/>
    <property type="match status" value="1"/>
</dbReference>
<evidence type="ECO:0000256" key="1">
    <source>
        <dbReference type="ARBA" id="ARBA00004749"/>
    </source>
</evidence>
<gene>
    <name evidence="8" type="ORF">FH759_04175</name>
</gene>
<keyword evidence="5" id="KW-0446">Lipid-binding</keyword>
<keyword evidence="4" id="KW-0809">Transit peptide</keyword>
<sequence length="225" mass="25179">MTETSEKLLDAALMHVPFDGWTEATFRAAVTDTGTDMGTARALFPRGGVDMALAYHRRGDALMVERLVATDLESMRFRDRIAFAVRARIEAADDKEAVRRGSALFALPQYVPDGARAIWNTCDLIWTTLGDGSDDFNWYSKRATLSGVYSATVLYWLGDDSPGSEATWAFLDRRIENVMSIEKFKGKFRDSPFGRTIGKGPFALLDRIRAPDQTLRRNMPGSTRH</sequence>
<dbReference type="Pfam" id="PF08511">
    <property type="entry name" value="COQ9"/>
    <property type="match status" value="1"/>
</dbReference>
<dbReference type="EMBL" id="VENJ01000005">
    <property type="protein sequence ID" value="MTJ03881.1"/>
    <property type="molecule type" value="Genomic_DNA"/>
</dbReference>
<dbReference type="PANTHER" id="PTHR21427:SF19">
    <property type="entry name" value="UBIQUINONE BIOSYNTHESIS PROTEIN COQ9, MITOCHONDRIAL"/>
    <property type="match status" value="1"/>
</dbReference>
<evidence type="ECO:0000256" key="6">
    <source>
        <dbReference type="ARBA" id="ARBA00058104"/>
    </source>
</evidence>
<dbReference type="InterPro" id="IPR012762">
    <property type="entry name" value="Ubiq_biosynth_COQ9"/>
</dbReference>
<protein>
    <submittedName>
        <fullName evidence="8">COQ9 family protein</fullName>
    </submittedName>
</protein>
<comment type="similarity">
    <text evidence="2">Belongs to the COQ9 family.</text>
</comment>